<keyword evidence="3" id="KW-1185">Reference proteome</keyword>
<reference evidence="2 3" key="1">
    <citation type="submission" date="2016-10" db="EMBL/GenBank/DDBJ databases">
        <title>Genome sequence of the basidiomycete white-rot fungus Trametes pubescens.</title>
        <authorList>
            <person name="Makela M.R."/>
            <person name="Granchi Z."/>
            <person name="Peng M."/>
            <person name="De Vries R.P."/>
            <person name="Grigoriev I."/>
            <person name="Riley R."/>
            <person name="Hilden K."/>
        </authorList>
    </citation>
    <scope>NUCLEOTIDE SEQUENCE [LARGE SCALE GENOMIC DNA]</scope>
    <source>
        <strain evidence="2 3">FBCC735</strain>
    </source>
</reference>
<feature type="region of interest" description="Disordered" evidence="1">
    <location>
        <begin position="82"/>
        <end position="102"/>
    </location>
</feature>
<dbReference type="EMBL" id="MNAD01001029">
    <property type="protein sequence ID" value="OJT08588.1"/>
    <property type="molecule type" value="Genomic_DNA"/>
</dbReference>
<feature type="compositionally biased region" description="Basic and acidic residues" evidence="1">
    <location>
        <begin position="88"/>
        <end position="102"/>
    </location>
</feature>
<dbReference type="Proteomes" id="UP000184267">
    <property type="component" value="Unassembled WGS sequence"/>
</dbReference>
<organism evidence="2 3">
    <name type="scientific">Trametes pubescens</name>
    <name type="common">White-rot fungus</name>
    <dbReference type="NCBI Taxonomy" id="154538"/>
    <lineage>
        <taxon>Eukaryota</taxon>
        <taxon>Fungi</taxon>
        <taxon>Dikarya</taxon>
        <taxon>Basidiomycota</taxon>
        <taxon>Agaricomycotina</taxon>
        <taxon>Agaricomycetes</taxon>
        <taxon>Polyporales</taxon>
        <taxon>Polyporaceae</taxon>
        <taxon>Trametes</taxon>
    </lineage>
</organism>
<evidence type="ECO:0000313" key="3">
    <source>
        <dbReference type="Proteomes" id="UP000184267"/>
    </source>
</evidence>
<comment type="caution">
    <text evidence="2">The sequence shown here is derived from an EMBL/GenBank/DDBJ whole genome shotgun (WGS) entry which is preliminary data.</text>
</comment>
<sequence>MVAGRCRGVLRTIPDGCSDQRPATSNLCCWLFGIAGTLPYAWGKDAKQRERLFVARCGGGRIVFGCDGGLSLFGGQCVRDGSATGDGGAKRLEERKAMWGPS</sequence>
<accession>A0A1M2VLZ0</accession>
<gene>
    <name evidence="2" type="ORF">TRAPUB_515</name>
</gene>
<dbReference type="AlphaFoldDB" id="A0A1M2VLZ0"/>
<evidence type="ECO:0000313" key="2">
    <source>
        <dbReference type="EMBL" id="OJT08588.1"/>
    </source>
</evidence>
<protein>
    <submittedName>
        <fullName evidence="2">Uncharacterized protein</fullName>
    </submittedName>
</protein>
<proteinExistence type="predicted"/>
<name>A0A1M2VLZ0_TRAPU</name>
<evidence type="ECO:0000256" key="1">
    <source>
        <dbReference type="SAM" id="MobiDB-lite"/>
    </source>
</evidence>